<reference evidence="4" key="1">
    <citation type="submission" date="2020-09" db="EMBL/GenBank/DDBJ databases">
        <title>Whole genome shotgun sequence of Streptomyces xanthophaeus NBRC 12829.</title>
        <authorList>
            <person name="Komaki H."/>
            <person name="Tamura T."/>
        </authorList>
    </citation>
    <scope>NUCLEOTIDE SEQUENCE</scope>
    <source>
        <strain evidence="4">NBRC 12829</strain>
    </source>
</reference>
<evidence type="ECO:0000256" key="2">
    <source>
        <dbReference type="SAM" id="Phobius"/>
    </source>
</evidence>
<evidence type="ECO:0000313" key="4">
    <source>
        <dbReference type="EMBL" id="GHI88669.1"/>
    </source>
</evidence>
<feature type="compositionally biased region" description="Pro residues" evidence="1">
    <location>
        <begin position="111"/>
        <end position="124"/>
    </location>
</feature>
<evidence type="ECO:0008006" key="6">
    <source>
        <dbReference type="Google" id="ProtNLM"/>
    </source>
</evidence>
<feature type="chain" id="PRO_5039466874" description="Secreted protein" evidence="3">
    <location>
        <begin position="28"/>
        <end position="209"/>
    </location>
</feature>
<keyword evidence="3" id="KW-0732">Signal</keyword>
<protein>
    <recommendedName>
        <fullName evidence="6">Secreted protein</fullName>
    </recommendedName>
</protein>
<proteinExistence type="predicted"/>
<dbReference type="RefSeq" id="WP_031141180.1">
    <property type="nucleotide sequence ID" value="NZ_BNEE01000006.1"/>
</dbReference>
<comment type="caution">
    <text evidence="4">The sequence shown here is derived from an EMBL/GenBank/DDBJ whole genome shotgun (WGS) entry which is preliminary data.</text>
</comment>
<feature type="signal peptide" evidence="3">
    <location>
        <begin position="1"/>
        <end position="27"/>
    </location>
</feature>
<organism evidence="4 5">
    <name type="scientific">Streptomyces xanthophaeus</name>
    <dbReference type="NCBI Taxonomy" id="67385"/>
    <lineage>
        <taxon>Bacteria</taxon>
        <taxon>Bacillati</taxon>
        <taxon>Actinomycetota</taxon>
        <taxon>Actinomycetes</taxon>
        <taxon>Kitasatosporales</taxon>
        <taxon>Streptomycetaceae</taxon>
        <taxon>Streptomyces</taxon>
    </lineage>
</organism>
<keyword evidence="2" id="KW-0812">Transmembrane</keyword>
<dbReference type="EMBL" id="BNEE01000006">
    <property type="protein sequence ID" value="GHI88669.1"/>
    <property type="molecule type" value="Genomic_DNA"/>
</dbReference>
<evidence type="ECO:0000313" key="5">
    <source>
        <dbReference type="Proteomes" id="UP000600026"/>
    </source>
</evidence>
<evidence type="ECO:0000256" key="3">
    <source>
        <dbReference type="SAM" id="SignalP"/>
    </source>
</evidence>
<dbReference type="Proteomes" id="UP000600026">
    <property type="component" value="Unassembled WGS sequence"/>
</dbReference>
<accession>A0A919LLJ9</accession>
<name>A0A919LLJ9_9ACTN</name>
<keyword evidence="2" id="KW-0472">Membrane</keyword>
<feature type="region of interest" description="Disordered" evidence="1">
    <location>
        <begin position="47"/>
        <end position="170"/>
    </location>
</feature>
<evidence type="ECO:0000256" key="1">
    <source>
        <dbReference type="SAM" id="MobiDB-lite"/>
    </source>
</evidence>
<sequence>MIQGFRPQRWLACAVLAAAALTPAVSAAASVSATSAFPAARPAARSAPAWPAAHEQEDEGGDEGDGYPDLAGSAAGAGRDRPGRPVAAAANPEALAAARRPQRPRPRTEPVTPPRFPGHTPPPAASGAPTPAPTGTGTGRTADPDPDASTGTDTGTGTGTSTPHTVNALGTRPNERAADLAAHILPLGTGFALMGVGLGYLGMRLRKGI</sequence>
<keyword evidence="5" id="KW-1185">Reference proteome</keyword>
<feature type="compositionally biased region" description="Low complexity" evidence="1">
    <location>
        <begin position="125"/>
        <end position="162"/>
    </location>
</feature>
<feature type="transmembrane region" description="Helical" evidence="2">
    <location>
        <begin position="180"/>
        <end position="201"/>
    </location>
</feature>
<dbReference type="OrthoDB" id="4339054at2"/>
<gene>
    <name evidence="4" type="ORF">Sxan_60330</name>
</gene>
<feature type="compositionally biased region" description="Low complexity" evidence="1">
    <location>
        <begin position="84"/>
        <end position="99"/>
    </location>
</feature>
<dbReference type="AlphaFoldDB" id="A0A919LLJ9"/>
<keyword evidence="2" id="KW-1133">Transmembrane helix</keyword>
<feature type="compositionally biased region" description="Acidic residues" evidence="1">
    <location>
        <begin position="56"/>
        <end position="66"/>
    </location>
</feature>